<accession>A0A6N3E474</accession>
<feature type="region of interest" description="Disordered" evidence="1">
    <location>
        <begin position="28"/>
        <end position="48"/>
    </location>
</feature>
<gene>
    <name evidence="2" type="ORF">IBLFYP30_02476</name>
</gene>
<evidence type="ECO:0000313" key="2">
    <source>
        <dbReference type="EMBL" id="VYU36496.1"/>
    </source>
</evidence>
<name>A0A6N3E474_9FIRM</name>
<reference evidence="2" key="1">
    <citation type="submission" date="2019-11" db="EMBL/GenBank/DDBJ databases">
        <authorList>
            <person name="Feng L."/>
        </authorList>
    </citation>
    <scope>NUCLEOTIDE SEQUENCE</scope>
    <source>
        <strain evidence="2">IbartlettiiLFYP30</strain>
    </source>
</reference>
<dbReference type="AlphaFoldDB" id="A0A6N3E474"/>
<dbReference type="RefSeq" id="WP_034725992.1">
    <property type="nucleotide sequence ID" value="NZ_CACRUE010000033.1"/>
</dbReference>
<sequence>MKKLAFLLVICLAFCGVGCQKNELKQSENNYDQSEDKSEFGSIKNKNNSNQNTVKEKVDISSVEEIISLVLYDMYQNEQNYDATIDYTNLPQLAYSILNHYSTDDCFIMPSFEDGESYARVSRDDANEYIKVATTNFAGDVLDNARVDGAFDDIMYYSSDDDMYYLMIADGAPWISIDVLDAYDNNDDTYTAKVNAYFESNGGDHEFIGKYKVYLIDNDSESKFKYRIYDIKKL</sequence>
<evidence type="ECO:0000256" key="1">
    <source>
        <dbReference type="SAM" id="MobiDB-lite"/>
    </source>
</evidence>
<protein>
    <submittedName>
        <fullName evidence="2">Uncharacterized protein</fullName>
    </submittedName>
</protein>
<proteinExistence type="predicted"/>
<dbReference type="EMBL" id="CACRUE010000033">
    <property type="protein sequence ID" value="VYU36496.1"/>
    <property type="molecule type" value="Genomic_DNA"/>
</dbReference>
<organism evidence="2">
    <name type="scientific">Intestinibacter bartlettii</name>
    <dbReference type="NCBI Taxonomy" id="261299"/>
    <lineage>
        <taxon>Bacteria</taxon>
        <taxon>Bacillati</taxon>
        <taxon>Bacillota</taxon>
        <taxon>Clostridia</taxon>
        <taxon>Peptostreptococcales</taxon>
        <taxon>Peptostreptococcaceae</taxon>
        <taxon>Intestinibacter</taxon>
    </lineage>
</organism>